<protein>
    <recommendedName>
        <fullName evidence="9">Peptidase C15, pyroglutamyl peptidase I-like protein</fullName>
    </recommendedName>
</protein>
<reference evidence="7" key="1">
    <citation type="journal article" date="2023" name="IMA Fungus">
        <title>Comparative genomic study of the Penicillium genus elucidates a diverse pangenome and 15 lateral gene transfer events.</title>
        <authorList>
            <person name="Petersen C."/>
            <person name="Sorensen T."/>
            <person name="Nielsen M.R."/>
            <person name="Sondergaard T.E."/>
            <person name="Sorensen J.L."/>
            <person name="Fitzpatrick D.A."/>
            <person name="Frisvad J.C."/>
            <person name="Nielsen K.L."/>
        </authorList>
    </citation>
    <scope>NUCLEOTIDE SEQUENCE</scope>
    <source>
        <strain evidence="7">IBT 17514</strain>
    </source>
</reference>
<dbReference type="PANTHER" id="PTHR23402">
    <property type="entry name" value="PROTEASE FAMILY C15 PYROGLUTAMYL-PEPTIDASE I-RELATED"/>
    <property type="match status" value="1"/>
</dbReference>
<evidence type="ECO:0008006" key="9">
    <source>
        <dbReference type="Google" id="ProtNLM"/>
    </source>
</evidence>
<organism evidence="7 8">
    <name type="scientific">Penicillium malachiteum</name>
    <dbReference type="NCBI Taxonomy" id="1324776"/>
    <lineage>
        <taxon>Eukaryota</taxon>
        <taxon>Fungi</taxon>
        <taxon>Dikarya</taxon>
        <taxon>Ascomycota</taxon>
        <taxon>Pezizomycotina</taxon>
        <taxon>Eurotiomycetes</taxon>
        <taxon>Eurotiomycetidae</taxon>
        <taxon>Eurotiales</taxon>
        <taxon>Aspergillaceae</taxon>
        <taxon>Penicillium</taxon>
    </lineage>
</organism>
<evidence type="ECO:0000256" key="4">
    <source>
        <dbReference type="ARBA" id="ARBA00022801"/>
    </source>
</evidence>
<evidence type="ECO:0000256" key="2">
    <source>
        <dbReference type="ARBA" id="ARBA00022490"/>
    </source>
</evidence>
<dbReference type="PANTHER" id="PTHR23402:SF1">
    <property type="entry name" value="PYROGLUTAMYL-PEPTIDASE I"/>
    <property type="match status" value="1"/>
</dbReference>
<evidence type="ECO:0000256" key="3">
    <source>
        <dbReference type="ARBA" id="ARBA00022670"/>
    </source>
</evidence>
<reference evidence="7" key="2">
    <citation type="submission" date="2023-01" db="EMBL/GenBank/DDBJ databases">
        <authorList>
            <person name="Petersen C."/>
        </authorList>
    </citation>
    <scope>NUCLEOTIDE SEQUENCE</scope>
    <source>
        <strain evidence="7">IBT 17514</strain>
    </source>
</reference>
<keyword evidence="4" id="KW-0378">Hydrolase</keyword>
<evidence type="ECO:0000256" key="6">
    <source>
        <dbReference type="SAM" id="MobiDB-lite"/>
    </source>
</evidence>
<dbReference type="Gene3D" id="3.40.630.20">
    <property type="entry name" value="Peptidase C15, pyroglutamyl peptidase I-like"/>
    <property type="match status" value="1"/>
</dbReference>
<dbReference type="Pfam" id="PF01470">
    <property type="entry name" value="Peptidase_C15"/>
    <property type="match status" value="2"/>
</dbReference>
<dbReference type="GO" id="GO:0016920">
    <property type="term" value="F:pyroglutamyl-peptidase activity"/>
    <property type="evidence" value="ECO:0007669"/>
    <property type="project" value="InterPro"/>
</dbReference>
<dbReference type="EMBL" id="JAQJAN010000021">
    <property type="protein sequence ID" value="KAJ5703644.1"/>
    <property type="molecule type" value="Genomic_DNA"/>
</dbReference>
<evidence type="ECO:0000256" key="1">
    <source>
        <dbReference type="ARBA" id="ARBA00006641"/>
    </source>
</evidence>
<proteinExistence type="inferred from homology"/>
<dbReference type="Proteomes" id="UP001215712">
    <property type="component" value="Unassembled WGS sequence"/>
</dbReference>
<dbReference type="InterPro" id="IPR000816">
    <property type="entry name" value="Peptidase_C15"/>
</dbReference>
<name>A0AAD6HB24_9EURO</name>
<accession>A0AAD6HB24</accession>
<keyword evidence="3" id="KW-0645">Protease</keyword>
<keyword evidence="5" id="KW-0788">Thiol protease</keyword>
<sequence length="276" mass="30371">MGDYGPTALSDHSTQVDRPLQQAPSNEISVLITGFGPFKTNLVNASFLIAQSLPSSFTFPAPKDSNAADRRVILHVHPTPIPVAYSSVREALPSILSEFEAVNEGRRPDIVIHIGIASPRLYYSVESLAHRDDYNITDIKGCSGYEDGEKIWKDLGLPAILSPGKAIPLTQEEDERKQQGLRSGPYPPNDNFLSTWKGNASAGLDLRISHDAGHYLCDFIFYTSLSLAMQKGQDRNVLFLHVPGASEDADVERGREITLALIKTIITCWIDEKHST</sequence>
<keyword evidence="2" id="KW-0963">Cytoplasm</keyword>
<dbReference type="GO" id="GO:0006508">
    <property type="term" value="P:proteolysis"/>
    <property type="evidence" value="ECO:0007669"/>
    <property type="project" value="UniProtKB-KW"/>
</dbReference>
<keyword evidence="8" id="KW-1185">Reference proteome</keyword>
<evidence type="ECO:0000313" key="8">
    <source>
        <dbReference type="Proteomes" id="UP001215712"/>
    </source>
</evidence>
<dbReference type="GO" id="GO:0005829">
    <property type="term" value="C:cytosol"/>
    <property type="evidence" value="ECO:0007669"/>
    <property type="project" value="InterPro"/>
</dbReference>
<comment type="similarity">
    <text evidence="1">Belongs to the peptidase C15 family.</text>
</comment>
<feature type="region of interest" description="Disordered" evidence="6">
    <location>
        <begin position="168"/>
        <end position="189"/>
    </location>
</feature>
<evidence type="ECO:0000256" key="5">
    <source>
        <dbReference type="ARBA" id="ARBA00022807"/>
    </source>
</evidence>
<feature type="region of interest" description="Disordered" evidence="6">
    <location>
        <begin position="1"/>
        <end position="20"/>
    </location>
</feature>
<dbReference type="InterPro" id="IPR016125">
    <property type="entry name" value="Peptidase_C15-like"/>
</dbReference>
<dbReference type="InterPro" id="IPR036440">
    <property type="entry name" value="Peptidase_C15-like_sf"/>
</dbReference>
<dbReference type="AlphaFoldDB" id="A0AAD6HB24"/>
<gene>
    <name evidence="7" type="ORF">N7493_011569</name>
</gene>
<comment type="caution">
    <text evidence="7">The sequence shown here is derived from an EMBL/GenBank/DDBJ whole genome shotgun (WGS) entry which is preliminary data.</text>
</comment>
<evidence type="ECO:0000313" key="7">
    <source>
        <dbReference type="EMBL" id="KAJ5703644.1"/>
    </source>
</evidence>
<dbReference type="CDD" id="cd00501">
    <property type="entry name" value="Peptidase_C15"/>
    <property type="match status" value="1"/>
</dbReference>
<dbReference type="SUPFAM" id="SSF53182">
    <property type="entry name" value="Pyrrolidone carboxyl peptidase (pyroglutamate aminopeptidase)"/>
    <property type="match status" value="1"/>
</dbReference>